<organism evidence="1">
    <name type="scientific">hydrothermal vent metagenome</name>
    <dbReference type="NCBI Taxonomy" id="652676"/>
    <lineage>
        <taxon>unclassified sequences</taxon>
        <taxon>metagenomes</taxon>
        <taxon>ecological metagenomes</taxon>
    </lineage>
</organism>
<evidence type="ECO:0000313" key="1">
    <source>
        <dbReference type="EMBL" id="VAW61812.1"/>
    </source>
</evidence>
<dbReference type="Pfam" id="PF04463">
    <property type="entry name" value="2-thiour_desulf"/>
    <property type="match status" value="1"/>
</dbReference>
<dbReference type="InterPro" id="IPR007553">
    <property type="entry name" value="2-thiour_desulf"/>
</dbReference>
<feature type="non-terminal residue" evidence="1">
    <location>
        <position position="1"/>
    </location>
</feature>
<name>A0A3B0XEE7_9ZZZZ</name>
<dbReference type="EMBL" id="UOFJ01000052">
    <property type="protein sequence ID" value="VAW61812.1"/>
    <property type="molecule type" value="Genomic_DNA"/>
</dbReference>
<reference evidence="1" key="1">
    <citation type="submission" date="2018-06" db="EMBL/GenBank/DDBJ databases">
        <authorList>
            <person name="Zhirakovskaya E."/>
        </authorList>
    </citation>
    <scope>NUCLEOTIDE SEQUENCE</scope>
</reference>
<gene>
    <name evidence="1" type="ORF">MNBD_GAMMA10-2201</name>
</gene>
<proteinExistence type="predicted"/>
<protein>
    <submittedName>
        <fullName evidence="1">Uncharacterized protein</fullName>
    </submittedName>
</protein>
<accession>A0A3B0XEE7</accession>
<dbReference type="PANTHER" id="PTHR30087:SF0">
    <property type="entry name" value="INNER MEMBRANE PROTEIN"/>
    <property type="match status" value="1"/>
</dbReference>
<dbReference type="PANTHER" id="PTHR30087">
    <property type="entry name" value="INNER MEMBRANE PROTEIN"/>
    <property type="match status" value="1"/>
</dbReference>
<dbReference type="AlphaFoldDB" id="A0A3B0XEE7"/>
<sequence>GERVRYDAQIKSYPQLVTFVTRHFKIIGICPEVEIGLGVPRPAVQLSGEPDNIKITGRDDPTLDISHALLEYCKHRVAQLDSIHGYIFKSKSPSCGIRNIAVFNTEGDVIATTRGVFANAVYENCAKQNRALPIADETDLLTAEQCNEFLLRVQQFHQSCLKNP</sequence>